<dbReference type="InterPro" id="IPR032288">
    <property type="entry name" value="Metallophos_C"/>
</dbReference>
<feature type="chain" id="PRO_5015612946" evidence="1">
    <location>
        <begin position="20"/>
        <end position="526"/>
    </location>
</feature>
<evidence type="ECO:0000313" key="5">
    <source>
        <dbReference type="Proteomes" id="UP000244225"/>
    </source>
</evidence>
<name>A0A2T5YFZ3_9BACT</name>
<dbReference type="Gene3D" id="2.60.40.10">
    <property type="entry name" value="Immunoglobulins"/>
    <property type="match status" value="1"/>
</dbReference>
<evidence type="ECO:0000313" key="4">
    <source>
        <dbReference type="EMBL" id="PTX18222.1"/>
    </source>
</evidence>
<protein>
    <submittedName>
        <fullName evidence="4">Calcineurin-like phosphoesterase family protein</fullName>
    </submittedName>
</protein>
<dbReference type="InterPro" id="IPR032285">
    <property type="entry name" value="Metallophos_N"/>
</dbReference>
<dbReference type="SUPFAM" id="SSF56300">
    <property type="entry name" value="Metallo-dependent phosphatases"/>
    <property type="match status" value="1"/>
</dbReference>
<gene>
    <name evidence="4" type="ORF">C8N40_10621</name>
</gene>
<dbReference type="InterPro" id="IPR013783">
    <property type="entry name" value="Ig-like_fold"/>
</dbReference>
<dbReference type="Gene3D" id="3.60.21.10">
    <property type="match status" value="1"/>
</dbReference>
<dbReference type="OrthoDB" id="1776264at2"/>
<organism evidence="4 5">
    <name type="scientific">Pontibacter mucosus</name>
    <dbReference type="NCBI Taxonomy" id="1649266"/>
    <lineage>
        <taxon>Bacteria</taxon>
        <taxon>Pseudomonadati</taxon>
        <taxon>Bacteroidota</taxon>
        <taxon>Cytophagia</taxon>
        <taxon>Cytophagales</taxon>
        <taxon>Hymenobacteraceae</taxon>
        <taxon>Pontibacter</taxon>
    </lineage>
</organism>
<feature type="domain" description="Calcineurin-like phosphoesterase C-terminal" evidence="2">
    <location>
        <begin position="345"/>
        <end position="511"/>
    </location>
</feature>
<dbReference type="Proteomes" id="UP000244225">
    <property type="component" value="Unassembled WGS sequence"/>
</dbReference>
<sequence length="526" mass="59299">MKKVILVGGMLLLSLGAEAQSSVTGYVFEDANGNGKRERREQGVAGVAVTNGREVVLTDKQGRYLLPVGKDNIISLIKPSGYRVPLNAQNQPQFYYIHKPNGSPELKYKGVAPTGKLPKSVDFAVVPAEEKESFTTLLFGDPQPYNLQEVDYFARGIVAELEGVQGVAFGLSLGDLVGDDLTLFNPYIRAVQRVGIPWYNLQGNHDLDFDAPADSLSDETYEAHFGPANYAFNYGKVHFIVLDDVLYPDPRDGKGYWGGFREDQLDFVENNLKHVPKDHLVVLAFHIPISEPEGDPFRDADRQRLFDLLRDFPHTLSLSAHTHLQKHDFFTREQGWRQDKPHHHYNAGTTSGDWYSGRLDEKGVPESTMRDGTPKGYAFLRFEGNKYVIDYKAAGQPQEYQIELFAPKVVAQGRNTSAGIYANFFMGSRQDTVLYRVDSGEWKPMSYQEDYDPAFMGKLHEWDYAEEIMAGRRPSNAVRSTHLWRGSIPTRLEVGEHTIEVKATDMFGRTFTQKGTYRIEAPKAVQ</sequence>
<dbReference type="InterPro" id="IPR029052">
    <property type="entry name" value="Metallo-depent_PP-like"/>
</dbReference>
<dbReference type="SUPFAM" id="SSF117074">
    <property type="entry name" value="Hypothetical protein PA1324"/>
    <property type="match status" value="1"/>
</dbReference>
<dbReference type="AlphaFoldDB" id="A0A2T5YFZ3"/>
<feature type="signal peptide" evidence="1">
    <location>
        <begin position="1"/>
        <end position="19"/>
    </location>
</feature>
<evidence type="ECO:0000256" key="1">
    <source>
        <dbReference type="SAM" id="SignalP"/>
    </source>
</evidence>
<accession>A0A2T5YFZ3</accession>
<dbReference type="Pfam" id="PF16370">
    <property type="entry name" value="MetallophosC"/>
    <property type="match status" value="1"/>
</dbReference>
<evidence type="ECO:0000259" key="3">
    <source>
        <dbReference type="Pfam" id="PF16371"/>
    </source>
</evidence>
<dbReference type="PANTHER" id="PTHR43143:SF6">
    <property type="entry name" value="BLL3016 PROTEIN"/>
    <property type="match status" value="1"/>
</dbReference>
<dbReference type="EMBL" id="QBKI01000006">
    <property type="protein sequence ID" value="PTX18222.1"/>
    <property type="molecule type" value="Genomic_DNA"/>
</dbReference>
<dbReference type="InterPro" id="IPR051918">
    <property type="entry name" value="STPP_CPPED1"/>
</dbReference>
<comment type="caution">
    <text evidence="4">The sequence shown here is derived from an EMBL/GenBank/DDBJ whole genome shotgun (WGS) entry which is preliminary data.</text>
</comment>
<keyword evidence="5" id="KW-1185">Reference proteome</keyword>
<evidence type="ECO:0000259" key="2">
    <source>
        <dbReference type="Pfam" id="PF16370"/>
    </source>
</evidence>
<reference evidence="4 5" key="1">
    <citation type="submission" date="2018-04" db="EMBL/GenBank/DDBJ databases">
        <title>Genomic Encyclopedia of Archaeal and Bacterial Type Strains, Phase II (KMG-II): from individual species to whole genera.</title>
        <authorList>
            <person name="Goeker M."/>
        </authorList>
    </citation>
    <scope>NUCLEOTIDE SEQUENCE [LARGE SCALE GENOMIC DNA]</scope>
    <source>
        <strain evidence="4 5">DSM 100162</strain>
    </source>
</reference>
<feature type="domain" description="Calcineurin-like phosphoesterase N-terminal" evidence="3">
    <location>
        <begin position="38"/>
        <end position="103"/>
    </location>
</feature>
<proteinExistence type="predicted"/>
<dbReference type="GO" id="GO:0016787">
    <property type="term" value="F:hydrolase activity"/>
    <property type="evidence" value="ECO:0007669"/>
    <property type="project" value="InterPro"/>
</dbReference>
<dbReference type="Pfam" id="PF16371">
    <property type="entry name" value="MetallophosN"/>
    <property type="match status" value="1"/>
</dbReference>
<keyword evidence="1" id="KW-0732">Signal</keyword>
<dbReference type="PANTHER" id="PTHR43143">
    <property type="entry name" value="METALLOPHOSPHOESTERASE, CALCINEURIN SUPERFAMILY"/>
    <property type="match status" value="1"/>
</dbReference>
<dbReference type="RefSeq" id="WP_108212108.1">
    <property type="nucleotide sequence ID" value="NZ_QBKI01000006.1"/>
</dbReference>